<gene>
    <name evidence="1" type="ORF">L1987_77015</name>
</gene>
<evidence type="ECO:0000313" key="2">
    <source>
        <dbReference type="Proteomes" id="UP001056120"/>
    </source>
</evidence>
<name>A0ACB8Z8K1_9ASTR</name>
<sequence length="67" mass="7895">MKAMTHLGVVPRYFASIFSQILGPFSLTSPSHFVFRWLWVYSAVPRRSIIHSCKWASIQSHLERWMD</sequence>
<accession>A0ACB8Z8K1</accession>
<organism evidence="1 2">
    <name type="scientific">Smallanthus sonchifolius</name>
    <dbReference type="NCBI Taxonomy" id="185202"/>
    <lineage>
        <taxon>Eukaryota</taxon>
        <taxon>Viridiplantae</taxon>
        <taxon>Streptophyta</taxon>
        <taxon>Embryophyta</taxon>
        <taxon>Tracheophyta</taxon>
        <taxon>Spermatophyta</taxon>
        <taxon>Magnoliopsida</taxon>
        <taxon>eudicotyledons</taxon>
        <taxon>Gunneridae</taxon>
        <taxon>Pentapetalae</taxon>
        <taxon>asterids</taxon>
        <taxon>campanulids</taxon>
        <taxon>Asterales</taxon>
        <taxon>Asteraceae</taxon>
        <taxon>Asteroideae</taxon>
        <taxon>Heliantheae alliance</taxon>
        <taxon>Millerieae</taxon>
        <taxon>Smallanthus</taxon>
    </lineage>
</organism>
<dbReference type="Proteomes" id="UP001056120">
    <property type="component" value="Linkage Group LG26"/>
</dbReference>
<dbReference type="EMBL" id="CM042043">
    <property type="protein sequence ID" value="KAI3694056.1"/>
    <property type="molecule type" value="Genomic_DNA"/>
</dbReference>
<reference evidence="2" key="1">
    <citation type="journal article" date="2022" name="Mol. Ecol. Resour.">
        <title>The genomes of chicory, endive, great burdock and yacon provide insights into Asteraceae palaeo-polyploidization history and plant inulin production.</title>
        <authorList>
            <person name="Fan W."/>
            <person name="Wang S."/>
            <person name="Wang H."/>
            <person name="Wang A."/>
            <person name="Jiang F."/>
            <person name="Liu H."/>
            <person name="Zhao H."/>
            <person name="Xu D."/>
            <person name="Zhang Y."/>
        </authorList>
    </citation>
    <scope>NUCLEOTIDE SEQUENCE [LARGE SCALE GENOMIC DNA]</scope>
    <source>
        <strain evidence="2">cv. Yunnan</strain>
    </source>
</reference>
<proteinExistence type="predicted"/>
<keyword evidence="2" id="KW-1185">Reference proteome</keyword>
<reference evidence="1 2" key="2">
    <citation type="journal article" date="2022" name="Mol. Ecol. Resour.">
        <title>The genomes of chicory, endive, great burdock and yacon provide insights into Asteraceae paleo-polyploidization history and plant inulin production.</title>
        <authorList>
            <person name="Fan W."/>
            <person name="Wang S."/>
            <person name="Wang H."/>
            <person name="Wang A."/>
            <person name="Jiang F."/>
            <person name="Liu H."/>
            <person name="Zhao H."/>
            <person name="Xu D."/>
            <person name="Zhang Y."/>
        </authorList>
    </citation>
    <scope>NUCLEOTIDE SEQUENCE [LARGE SCALE GENOMIC DNA]</scope>
    <source>
        <strain evidence="2">cv. Yunnan</strain>
        <tissue evidence="1">Leaves</tissue>
    </source>
</reference>
<comment type="caution">
    <text evidence="1">The sequence shown here is derived from an EMBL/GenBank/DDBJ whole genome shotgun (WGS) entry which is preliminary data.</text>
</comment>
<evidence type="ECO:0000313" key="1">
    <source>
        <dbReference type="EMBL" id="KAI3694056.1"/>
    </source>
</evidence>
<protein>
    <submittedName>
        <fullName evidence="1">Uncharacterized protein</fullName>
    </submittedName>
</protein>